<gene>
    <name evidence="1" type="ORF">NT2_13_00190</name>
</gene>
<comment type="caution">
    <text evidence="1">The sequence shown here is derived from an EMBL/GenBank/DDBJ whole genome shotgun (WGS) entry which is preliminary data.</text>
</comment>
<dbReference type="EMBL" id="BASZ01000013">
    <property type="protein sequence ID" value="GAD50933.1"/>
    <property type="molecule type" value="Genomic_DNA"/>
</dbReference>
<evidence type="ECO:0000313" key="1">
    <source>
        <dbReference type="EMBL" id="GAD50933.1"/>
    </source>
</evidence>
<proteinExistence type="predicted"/>
<dbReference type="Proteomes" id="UP000016568">
    <property type="component" value="Unassembled WGS sequence"/>
</dbReference>
<accession>U3A849</accession>
<dbReference type="OrthoDB" id="9913657at2"/>
<sequence length="128" mass="14997">MTGQRCFATFSAEVPDDWEFSEAGEILIPGGRGVCLLIMRHLQNLGLDVSEPKQHQFYGWELKGEWDGSQFWFLLQYPDPWLLISEDKTGIIGFLKPERPSLTHLLRRFNIEMSDDDHFHNIQWFAKK</sequence>
<dbReference type="RefSeq" id="WP_021691751.1">
    <property type="nucleotide sequence ID" value="NZ_BASZ01000013.1"/>
</dbReference>
<organism evidence="1 2">
    <name type="scientific">Caenibius tardaugens NBRC 16725</name>
    <dbReference type="NCBI Taxonomy" id="1219035"/>
    <lineage>
        <taxon>Bacteria</taxon>
        <taxon>Pseudomonadati</taxon>
        <taxon>Pseudomonadota</taxon>
        <taxon>Alphaproteobacteria</taxon>
        <taxon>Sphingomonadales</taxon>
        <taxon>Erythrobacteraceae</taxon>
        <taxon>Caenibius</taxon>
    </lineage>
</organism>
<dbReference type="AlphaFoldDB" id="U3A849"/>
<name>U3A849_9SPHN</name>
<dbReference type="KEGG" id="ntd:EGO55_19810"/>
<reference evidence="1 2" key="1">
    <citation type="submission" date="2013-09" db="EMBL/GenBank/DDBJ databases">
        <title>Whole genome shotgun sequence of Novosphingobium tardaugens NBRC 16725.</title>
        <authorList>
            <person name="Isaki S."/>
            <person name="Hosoyama A."/>
            <person name="Tsuchikane K."/>
            <person name="Katsumata H."/>
            <person name="Ando Y."/>
            <person name="Yamazaki S."/>
            <person name="Fujita N."/>
        </authorList>
    </citation>
    <scope>NUCLEOTIDE SEQUENCE [LARGE SCALE GENOMIC DNA]</scope>
    <source>
        <strain evidence="1 2">NBRC 16725</strain>
    </source>
</reference>
<protein>
    <submittedName>
        <fullName evidence="1">Uncharacterized protein</fullName>
    </submittedName>
</protein>
<evidence type="ECO:0000313" key="2">
    <source>
        <dbReference type="Proteomes" id="UP000016568"/>
    </source>
</evidence>
<keyword evidence="2" id="KW-1185">Reference proteome</keyword>